<evidence type="ECO:0000256" key="2">
    <source>
        <dbReference type="ARBA" id="ARBA00006618"/>
    </source>
</evidence>
<feature type="transmembrane region" description="Helical" evidence="8">
    <location>
        <begin position="645"/>
        <end position="664"/>
    </location>
</feature>
<feature type="transmembrane region" description="Helical" evidence="8">
    <location>
        <begin position="363"/>
        <end position="387"/>
    </location>
</feature>
<evidence type="ECO:0000256" key="6">
    <source>
        <dbReference type="ARBA" id="ARBA00023136"/>
    </source>
</evidence>
<dbReference type="Pfam" id="PF13965">
    <property type="entry name" value="SID-1_RNA_chan"/>
    <property type="match status" value="1"/>
</dbReference>
<keyword evidence="7" id="KW-0325">Glycoprotein</keyword>
<evidence type="ECO:0000256" key="5">
    <source>
        <dbReference type="ARBA" id="ARBA00022989"/>
    </source>
</evidence>
<evidence type="ECO:0000256" key="3">
    <source>
        <dbReference type="ARBA" id="ARBA00022692"/>
    </source>
</evidence>
<keyword evidence="5 8" id="KW-1133">Transmembrane helix</keyword>
<accession>A0AAV4BTC2</accession>
<evidence type="ECO:0000256" key="1">
    <source>
        <dbReference type="ARBA" id="ARBA00004141"/>
    </source>
</evidence>
<keyword evidence="11" id="KW-1185">Reference proteome</keyword>
<feature type="signal peptide" evidence="9">
    <location>
        <begin position="1"/>
        <end position="29"/>
    </location>
</feature>
<dbReference type="Proteomes" id="UP000735302">
    <property type="component" value="Unassembled WGS sequence"/>
</dbReference>
<evidence type="ECO:0000256" key="9">
    <source>
        <dbReference type="SAM" id="SignalP"/>
    </source>
</evidence>
<feature type="transmembrane region" description="Helical" evidence="8">
    <location>
        <begin position="670"/>
        <end position="692"/>
    </location>
</feature>
<evidence type="ECO:0000256" key="8">
    <source>
        <dbReference type="SAM" id="Phobius"/>
    </source>
</evidence>
<dbReference type="GO" id="GO:0003725">
    <property type="term" value="F:double-stranded RNA binding"/>
    <property type="evidence" value="ECO:0007669"/>
    <property type="project" value="TreeGrafter"/>
</dbReference>
<reference evidence="10 11" key="1">
    <citation type="journal article" date="2021" name="Elife">
        <title>Chloroplast acquisition without the gene transfer in kleptoplastic sea slugs, Plakobranchus ocellatus.</title>
        <authorList>
            <person name="Maeda T."/>
            <person name="Takahashi S."/>
            <person name="Yoshida T."/>
            <person name="Shimamura S."/>
            <person name="Takaki Y."/>
            <person name="Nagai Y."/>
            <person name="Toyoda A."/>
            <person name="Suzuki Y."/>
            <person name="Arimoto A."/>
            <person name="Ishii H."/>
            <person name="Satoh N."/>
            <person name="Nishiyama T."/>
            <person name="Hasebe M."/>
            <person name="Maruyama T."/>
            <person name="Minagawa J."/>
            <person name="Obokata J."/>
            <person name="Shigenobu S."/>
        </authorList>
    </citation>
    <scope>NUCLEOTIDE SEQUENCE [LARGE SCALE GENOMIC DNA]</scope>
</reference>
<dbReference type="InterPro" id="IPR025958">
    <property type="entry name" value="SID1_TM_fam"/>
</dbReference>
<comment type="similarity">
    <text evidence="2">Belongs to the SID1 family.</text>
</comment>
<dbReference type="GO" id="GO:0005886">
    <property type="term" value="C:plasma membrane"/>
    <property type="evidence" value="ECO:0007669"/>
    <property type="project" value="TreeGrafter"/>
</dbReference>
<dbReference type="EMBL" id="BLXT01005381">
    <property type="protein sequence ID" value="GFO22380.1"/>
    <property type="molecule type" value="Genomic_DNA"/>
</dbReference>
<feature type="transmembrane region" description="Helical" evidence="8">
    <location>
        <begin position="724"/>
        <end position="743"/>
    </location>
</feature>
<feature type="transmembrane region" description="Helical" evidence="8">
    <location>
        <begin position="781"/>
        <end position="802"/>
    </location>
</feature>
<comment type="subcellular location">
    <subcellularLocation>
        <location evidence="1">Membrane</location>
        <topology evidence="1">Multi-pass membrane protein</topology>
    </subcellularLocation>
</comment>
<organism evidence="10 11">
    <name type="scientific">Plakobranchus ocellatus</name>
    <dbReference type="NCBI Taxonomy" id="259542"/>
    <lineage>
        <taxon>Eukaryota</taxon>
        <taxon>Metazoa</taxon>
        <taxon>Spiralia</taxon>
        <taxon>Lophotrochozoa</taxon>
        <taxon>Mollusca</taxon>
        <taxon>Gastropoda</taxon>
        <taxon>Heterobranchia</taxon>
        <taxon>Euthyneura</taxon>
        <taxon>Panpulmonata</taxon>
        <taxon>Sacoglossa</taxon>
        <taxon>Placobranchoidea</taxon>
        <taxon>Plakobranchidae</taxon>
        <taxon>Plakobranchus</taxon>
    </lineage>
</organism>
<feature type="chain" id="PRO_5043909956" evidence="9">
    <location>
        <begin position="30"/>
        <end position="867"/>
    </location>
</feature>
<feature type="transmembrane region" description="Helical" evidence="8">
    <location>
        <begin position="541"/>
        <end position="558"/>
    </location>
</feature>
<keyword evidence="3 8" id="KW-0812">Transmembrane</keyword>
<name>A0AAV4BTC2_9GAST</name>
<keyword evidence="6 8" id="KW-0472">Membrane</keyword>
<dbReference type="AlphaFoldDB" id="A0AAV4BTC2"/>
<gene>
    <name evidence="10" type="ORF">PoB_004888500</name>
</gene>
<sequence length="867" mass="100113">MNWAPQALLSRILLLLLTSSCLHRDCVSGEDNVTDQPLQVSGPTRSSQYLNYETSTNRIDEELDFSDTVSGRQLSVADVPYSCDLHGTEDEPVKTCVVPNATFSYTYTGVVNASVQYLFVFNYEEGDKVTATRMRLSSRHADKVFPIMFVARQQEGILSYQLPLGIADSYSYWSVSRTLCPVDKNHRAHMKKEQLIYVTISSMSHEDRDFRLTAYKIDNFEVEHDVPKTFNVSVARPKYYMYSFPEGVDHVVLRVTSESKMCMTVSIQKIKCPVFDLDTNVEFEGKYQTMSTHSTMLLKREDYPDLNGVYIVFITKPDDEDCTGYLRATTLTHSNTTVERMKTVNIIVSETITNAQYWRATTAAFGFFLVFYVLAFILFCVCHGWGLPKSFSEMSQEDLGHEEQFLNRTAHPKSYGAVPDNDFEYDPSYQRQMSGVSGVSAIDEEAIDFLPDVEHEKDVFRTKTALYVSDLARKKRTKLAKIYKTFYWNLLTVAIFYGLPVVQLVITYQKVLYESGNEDLCYYNFDCAHPLKNYLSAFNNVYSNIGYIMLGFLFILLVRWRDVQAKKTLAEHGELSERYGIPQHFGLFYAMGLALIMEGFMSACYHVCPSYQNFQFDTSFMYIIACLIMLKIYQCRHPDINAKAHIAFFSMALIIFIAVIGVVYGSNIFWVFYALIHMLVTLILTAQIYFMGRWSIDRYLFKRIFLVIITDFRQCSRPVYPNRFCLLLVGNIVNWGFAIYGAVAQPQNFASFFLAIFIGNLLLYIIFYLIMKLWSREHLSWLVVVVILISMVTWSGSLYFFFQRLSNWQTSPAGSREGNRMCIFLSFYDSHDIWHFLSAMSMFFSFLIILLLDDDLAQTRRDKIPVF</sequence>
<evidence type="ECO:0000313" key="11">
    <source>
        <dbReference type="Proteomes" id="UP000735302"/>
    </source>
</evidence>
<dbReference type="GO" id="GO:0051033">
    <property type="term" value="F:RNA transmembrane transporter activity"/>
    <property type="evidence" value="ECO:0007669"/>
    <property type="project" value="TreeGrafter"/>
</dbReference>
<feature type="transmembrane region" description="Helical" evidence="8">
    <location>
        <begin position="614"/>
        <end position="633"/>
    </location>
</feature>
<comment type="caution">
    <text evidence="10">The sequence shown here is derived from an EMBL/GenBank/DDBJ whole genome shotgun (WGS) entry which is preliminary data.</text>
</comment>
<dbReference type="PANTHER" id="PTHR12185:SF14">
    <property type="entry name" value="CHOLESTEROL UPTAKE PROTEIN 1"/>
    <property type="match status" value="1"/>
</dbReference>
<evidence type="ECO:0000256" key="7">
    <source>
        <dbReference type="ARBA" id="ARBA00023180"/>
    </source>
</evidence>
<dbReference type="GO" id="GO:0005764">
    <property type="term" value="C:lysosome"/>
    <property type="evidence" value="ECO:0007669"/>
    <property type="project" value="TreeGrafter"/>
</dbReference>
<feature type="transmembrane region" description="Helical" evidence="8">
    <location>
        <begin position="486"/>
        <end position="506"/>
    </location>
</feature>
<protein>
    <submittedName>
        <fullName evidence="10">Sid1 transmembrane family member 1</fullName>
    </submittedName>
</protein>
<dbReference type="PANTHER" id="PTHR12185">
    <property type="entry name" value="SID1 TRANSMEMBRANE FAMILY MEMEBER"/>
    <property type="match status" value="1"/>
</dbReference>
<keyword evidence="4 9" id="KW-0732">Signal</keyword>
<evidence type="ECO:0000256" key="4">
    <source>
        <dbReference type="ARBA" id="ARBA00022729"/>
    </source>
</evidence>
<evidence type="ECO:0000313" key="10">
    <source>
        <dbReference type="EMBL" id="GFO22380.1"/>
    </source>
</evidence>
<feature type="transmembrane region" description="Helical" evidence="8">
    <location>
        <begin position="587"/>
        <end position="608"/>
    </location>
</feature>
<feature type="transmembrane region" description="Helical" evidence="8">
    <location>
        <begin position="833"/>
        <end position="852"/>
    </location>
</feature>
<proteinExistence type="inferred from homology"/>
<feature type="transmembrane region" description="Helical" evidence="8">
    <location>
        <begin position="749"/>
        <end position="769"/>
    </location>
</feature>